<organism evidence="1 2">
    <name type="scientific">Candidatus Terrybacteria bacterium RIFCSPLOWO2_01_FULL_58_14</name>
    <dbReference type="NCBI Taxonomy" id="1802369"/>
    <lineage>
        <taxon>Bacteria</taxon>
        <taxon>Candidatus Terryibacteriota</taxon>
    </lineage>
</organism>
<dbReference type="AlphaFoldDB" id="A0A1G2PY20"/>
<reference evidence="1 2" key="1">
    <citation type="journal article" date="2016" name="Nat. Commun.">
        <title>Thousands of microbial genomes shed light on interconnected biogeochemical processes in an aquifer system.</title>
        <authorList>
            <person name="Anantharaman K."/>
            <person name="Brown C.T."/>
            <person name="Hug L.A."/>
            <person name="Sharon I."/>
            <person name="Castelle C.J."/>
            <person name="Probst A.J."/>
            <person name="Thomas B.C."/>
            <person name="Singh A."/>
            <person name="Wilkins M.J."/>
            <person name="Karaoz U."/>
            <person name="Brodie E.L."/>
            <person name="Williams K.H."/>
            <person name="Hubbard S.S."/>
            <person name="Banfield J.F."/>
        </authorList>
    </citation>
    <scope>NUCLEOTIDE SEQUENCE [LARGE SCALE GENOMIC DNA]</scope>
</reference>
<name>A0A1G2PY20_9BACT</name>
<gene>
    <name evidence="1" type="ORF">A2991_00765</name>
</gene>
<evidence type="ECO:0008006" key="3">
    <source>
        <dbReference type="Google" id="ProtNLM"/>
    </source>
</evidence>
<evidence type="ECO:0000313" key="2">
    <source>
        <dbReference type="Proteomes" id="UP000177865"/>
    </source>
</evidence>
<accession>A0A1G2PY20</accession>
<comment type="caution">
    <text evidence="1">The sequence shown here is derived from an EMBL/GenBank/DDBJ whole genome shotgun (WGS) entry which is preliminary data.</text>
</comment>
<dbReference type="Proteomes" id="UP000177865">
    <property type="component" value="Unassembled WGS sequence"/>
</dbReference>
<evidence type="ECO:0000313" key="1">
    <source>
        <dbReference type="EMBL" id="OHA53215.1"/>
    </source>
</evidence>
<protein>
    <recommendedName>
        <fullName evidence="3">DUF5666 domain-containing protein</fullName>
    </recommendedName>
</protein>
<sequence>MKSRTAAVFIVGLLVGGIVTWAAFSVNAPAPSSQTTTLSSPAGRDLTGLTALLDNRLVQSWWVVLAGEVQAIDGTKVTLDFNNTDTLSFETDIQTGYLLPAPGESPATSAERTFSLNDLRPGDRVQVQARLLSDGLHATFIQTIIAAPTPPASQ</sequence>
<dbReference type="EMBL" id="MHSZ01000019">
    <property type="protein sequence ID" value="OHA53215.1"/>
    <property type="molecule type" value="Genomic_DNA"/>
</dbReference>
<proteinExistence type="predicted"/>